<evidence type="ECO:0000313" key="5">
    <source>
        <dbReference type="EMBL" id="BCS88192.1"/>
    </source>
</evidence>
<protein>
    <recommendedName>
        <fullName evidence="4">Solute-binding protein family 3/N-terminal domain-containing protein</fullName>
    </recommendedName>
</protein>
<dbReference type="SUPFAM" id="SSF53850">
    <property type="entry name" value="Periplasmic binding protein-like II"/>
    <property type="match status" value="1"/>
</dbReference>
<feature type="signal peptide" evidence="3">
    <location>
        <begin position="1"/>
        <end position="28"/>
    </location>
</feature>
<dbReference type="RefSeq" id="WP_229595602.1">
    <property type="nucleotide sequence ID" value="NZ_AP024485.1"/>
</dbReference>
<dbReference type="CDD" id="cd13706">
    <property type="entry name" value="PBP2_HisK_like_1"/>
    <property type="match status" value="1"/>
</dbReference>
<accession>A0ABN6ERV7</accession>
<dbReference type="Proteomes" id="UP001053296">
    <property type="component" value="Chromosome"/>
</dbReference>
<gene>
    <name evidence="5" type="ORF">PSDVSF_14340</name>
</gene>
<sequence length="285" mass="32342">MPNILFIRLILFLLSALFFVGIPSGAHAKQFSHLTVIQDNAYRPYSYLDENNEPQGYLIDFWDHFGKVNGVEISFKLGTWQQGLDKIQNGEGDIHGGLFYSEERDAFLDFGNAICSLSTILYISNTATMEEAATCPVGVVKGGYTEYFMRTTRPTRTAYTYPSLDQTVQAAANGELLAFLADQPTAFYAMSRYGIQDTFTAGERLYTKSLQVAVKNGNKELLDFITQGWRKMDRQHLNYIHKKWFMDAETGPDWLLTTTLIGAILVFFGIAISLFHHHSDYFNRN</sequence>
<evidence type="ECO:0000256" key="1">
    <source>
        <dbReference type="ARBA" id="ARBA00022729"/>
    </source>
</evidence>
<feature type="transmembrane region" description="Helical" evidence="2">
    <location>
        <begin position="254"/>
        <end position="275"/>
    </location>
</feature>
<evidence type="ECO:0000313" key="6">
    <source>
        <dbReference type="Proteomes" id="UP001053296"/>
    </source>
</evidence>
<keyword evidence="1 3" id="KW-0732">Signal</keyword>
<organism evidence="5 6">
    <name type="scientific">Pseudodesulfovibrio sediminis</name>
    <dbReference type="NCBI Taxonomy" id="2810563"/>
    <lineage>
        <taxon>Bacteria</taxon>
        <taxon>Pseudomonadati</taxon>
        <taxon>Thermodesulfobacteriota</taxon>
        <taxon>Desulfovibrionia</taxon>
        <taxon>Desulfovibrionales</taxon>
        <taxon>Desulfovibrionaceae</taxon>
    </lineage>
</organism>
<feature type="chain" id="PRO_5046929717" description="Solute-binding protein family 3/N-terminal domain-containing protein" evidence="3">
    <location>
        <begin position="29"/>
        <end position="285"/>
    </location>
</feature>
<reference evidence="5" key="1">
    <citation type="journal article" date="2022" name="Arch. Microbiol.">
        <title>Pseudodesulfovibrio sediminis sp. nov., a mesophilic and neutrophilic sulfate-reducing bacterium isolated from sediment of a brackish lake.</title>
        <authorList>
            <person name="Takahashi A."/>
            <person name="Kojima H."/>
            <person name="Watanabe M."/>
            <person name="Fukui M."/>
        </authorList>
    </citation>
    <scope>NUCLEOTIDE SEQUENCE</scope>
    <source>
        <strain evidence="5">SF6</strain>
    </source>
</reference>
<dbReference type="Pfam" id="PF00497">
    <property type="entry name" value="SBP_bac_3"/>
    <property type="match status" value="1"/>
</dbReference>
<name>A0ABN6ERV7_9BACT</name>
<keyword evidence="2" id="KW-0472">Membrane</keyword>
<evidence type="ECO:0000256" key="2">
    <source>
        <dbReference type="SAM" id="Phobius"/>
    </source>
</evidence>
<dbReference type="PANTHER" id="PTHR35936">
    <property type="entry name" value="MEMBRANE-BOUND LYTIC MUREIN TRANSGLYCOSYLASE F"/>
    <property type="match status" value="1"/>
</dbReference>
<dbReference type="EMBL" id="AP024485">
    <property type="protein sequence ID" value="BCS88192.1"/>
    <property type="molecule type" value="Genomic_DNA"/>
</dbReference>
<dbReference type="Gene3D" id="3.40.190.10">
    <property type="entry name" value="Periplasmic binding protein-like II"/>
    <property type="match status" value="2"/>
</dbReference>
<keyword evidence="2" id="KW-0812">Transmembrane</keyword>
<dbReference type="InterPro" id="IPR001638">
    <property type="entry name" value="Solute-binding_3/MltF_N"/>
</dbReference>
<keyword evidence="6" id="KW-1185">Reference proteome</keyword>
<proteinExistence type="predicted"/>
<dbReference type="SMART" id="SM00062">
    <property type="entry name" value="PBPb"/>
    <property type="match status" value="1"/>
</dbReference>
<evidence type="ECO:0000259" key="4">
    <source>
        <dbReference type="SMART" id="SM00062"/>
    </source>
</evidence>
<evidence type="ECO:0000256" key="3">
    <source>
        <dbReference type="SAM" id="SignalP"/>
    </source>
</evidence>
<feature type="domain" description="Solute-binding protein family 3/N-terminal" evidence="4">
    <location>
        <begin position="33"/>
        <end position="247"/>
    </location>
</feature>
<keyword evidence="2" id="KW-1133">Transmembrane helix</keyword>